<evidence type="ECO:0000313" key="2">
    <source>
        <dbReference type="Proteomes" id="UP000702425"/>
    </source>
</evidence>
<evidence type="ECO:0008006" key="3">
    <source>
        <dbReference type="Google" id="ProtNLM"/>
    </source>
</evidence>
<evidence type="ECO:0000313" key="1">
    <source>
        <dbReference type="EMBL" id="NQE34539.1"/>
    </source>
</evidence>
<dbReference type="InterPro" id="IPR051698">
    <property type="entry name" value="Transposase_11-like"/>
</dbReference>
<dbReference type="EMBL" id="SRRZ01000033">
    <property type="protein sequence ID" value="NQE34539.1"/>
    <property type="molecule type" value="Genomic_DNA"/>
</dbReference>
<reference evidence="1 2" key="1">
    <citation type="journal article" date="2020" name="Sci. Rep.">
        <title>A novel cyanobacterial geosmin producer, revising GeoA distribution and dispersion patterns in Bacteria.</title>
        <authorList>
            <person name="Churro C."/>
            <person name="Semedo-Aguiar A.P."/>
            <person name="Silva A.D."/>
            <person name="Pereira-Leal J.B."/>
            <person name="Leite R.B."/>
        </authorList>
    </citation>
    <scope>NUCLEOTIDE SEQUENCE [LARGE SCALE GENOMIC DNA]</scope>
    <source>
        <strain evidence="1 2">IPMA8</strain>
    </source>
</reference>
<sequence length="124" mass="14122">MLVDISNLIDTFNQWASQLTTSIDLTDWVSIDGKGLRTTCQNFPKNSQNCVSIVSLFSQHPGLVFRLQNFDNKKSSEIGQVQELVKGYIHRGNVFTLDALHYHKETNTLISLIKKDYIFALKCN</sequence>
<organism evidence="1 2">
    <name type="scientific">Microcoleus asticus IPMA8</name>
    <dbReference type="NCBI Taxonomy" id="2563858"/>
    <lineage>
        <taxon>Bacteria</taxon>
        <taxon>Bacillati</taxon>
        <taxon>Cyanobacteriota</taxon>
        <taxon>Cyanophyceae</taxon>
        <taxon>Oscillatoriophycideae</taxon>
        <taxon>Oscillatoriales</taxon>
        <taxon>Microcoleaceae</taxon>
        <taxon>Microcoleus</taxon>
        <taxon>Microcoleus asticus</taxon>
    </lineage>
</organism>
<protein>
    <recommendedName>
        <fullName evidence="3">Transposase</fullName>
    </recommendedName>
</protein>
<keyword evidence="2" id="KW-1185">Reference proteome</keyword>
<comment type="caution">
    <text evidence="1">The sequence shown here is derived from an EMBL/GenBank/DDBJ whole genome shotgun (WGS) entry which is preliminary data.</text>
</comment>
<dbReference type="Proteomes" id="UP000702425">
    <property type="component" value="Unassembled WGS sequence"/>
</dbReference>
<name>A0ABX2CVW7_9CYAN</name>
<accession>A0ABX2CVW7</accession>
<dbReference type="PANTHER" id="PTHR30298:SF0">
    <property type="entry name" value="PROTEIN YBFL-RELATED"/>
    <property type="match status" value="1"/>
</dbReference>
<gene>
    <name evidence="1" type="ORF">E5S67_02265</name>
</gene>
<dbReference type="PANTHER" id="PTHR30298">
    <property type="entry name" value="H REPEAT-ASSOCIATED PREDICTED TRANSPOSASE"/>
    <property type="match status" value="1"/>
</dbReference>
<proteinExistence type="predicted"/>